<feature type="transmembrane region" description="Helical" evidence="7">
    <location>
        <begin position="176"/>
        <end position="195"/>
    </location>
</feature>
<keyword evidence="3" id="KW-1003">Cell membrane</keyword>
<dbReference type="Pfam" id="PF03458">
    <property type="entry name" value="Gly_transporter"/>
    <property type="match status" value="2"/>
</dbReference>
<comment type="subcellular location">
    <subcellularLocation>
        <location evidence="1">Cell membrane</location>
        <topology evidence="1">Multi-pass membrane protein</topology>
    </subcellularLocation>
</comment>
<dbReference type="GO" id="GO:0005886">
    <property type="term" value="C:plasma membrane"/>
    <property type="evidence" value="ECO:0007669"/>
    <property type="project" value="UniProtKB-SubCell"/>
</dbReference>
<keyword evidence="6 7" id="KW-0472">Membrane</keyword>
<dbReference type="RefSeq" id="WP_112926310.1">
    <property type="nucleotide sequence ID" value="NZ_CP029556.1"/>
</dbReference>
<feature type="transmembrane region" description="Helical" evidence="7">
    <location>
        <begin position="31"/>
        <end position="52"/>
    </location>
</feature>
<dbReference type="PANTHER" id="PTHR30506:SF3">
    <property type="entry name" value="UPF0126 INNER MEMBRANE PROTEIN YADS-RELATED"/>
    <property type="match status" value="1"/>
</dbReference>
<feature type="domain" description="Glycine transporter" evidence="8">
    <location>
        <begin position="93"/>
        <end position="164"/>
    </location>
</feature>
<dbReference type="EMBL" id="CP029556">
    <property type="protein sequence ID" value="AXA84097.1"/>
    <property type="molecule type" value="Genomic_DNA"/>
</dbReference>
<feature type="domain" description="Glycine transporter" evidence="8">
    <location>
        <begin position="7"/>
        <end position="80"/>
    </location>
</feature>
<feature type="transmembrane region" description="Helical" evidence="7">
    <location>
        <begin position="6"/>
        <end position="24"/>
    </location>
</feature>
<accession>A0A344J4Y7</accession>
<evidence type="ECO:0000259" key="8">
    <source>
        <dbReference type="Pfam" id="PF03458"/>
    </source>
</evidence>
<keyword evidence="5 7" id="KW-1133">Transmembrane helix</keyword>
<dbReference type="InterPro" id="IPR005115">
    <property type="entry name" value="Gly_transporter"/>
</dbReference>
<evidence type="ECO:0000256" key="6">
    <source>
        <dbReference type="ARBA" id="ARBA00023136"/>
    </source>
</evidence>
<evidence type="ECO:0000256" key="1">
    <source>
        <dbReference type="ARBA" id="ARBA00004651"/>
    </source>
</evidence>
<organism evidence="9 10">
    <name type="scientific">Solilutibacter oculi</name>
    <dbReference type="NCBI Taxonomy" id="2698682"/>
    <lineage>
        <taxon>Bacteria</taxon>
        <taxon>Pseudomonadati</taxon>
        <taxon>Pseudomonadota</taxon>
        <taxon>Gammaproteobacteria</taxon>
        <taxon>Lysobacterales</taxon>
        <taxon>Lysobacteraceae</taxon>
        <taxon>Solilutibacter</taxon>
    </lineage>
</organism>
<protein>
    <recommendedName>
        <fullName evidence="8">Glycine transporter domain-containing protein</fullName>
    </recommendedName>
</protein>
<feature type="transmembrane region" description="Helical" evidence="7">
    <location>
        <begin position="150"/>
        <end position="170"/>
    </location>
</feature>
<dbReference type="KEGG" id="lue:DCD74_04760"/>
<dbReference type="PANTHER" id="PTHR30506">
    <property type="entry name" value="INNER MEMBRANE PROTEIN"/>
    <property type="match status" value="1"/>
</dbReference>
<feature type="transmembrane region" description="Helical" evidence="7">
    <location>
        <begin position="64"/>
        <end position="81"/>
    </location>
</feature>
<keyword evidence="4 7" id="KW-0812">Transmembrane</keyword>
<dbReference type="AlphaFoldDB" id="A0A344J4Y7"/>
<proteinExistence type="inferred from homology"/>
<evidence type="ECO:0000256" key="4">
    <source>
        <dbReference type="ARBA" id="ARBA00022692"/>
    </source>
</evidence>
<reference evidence="10" key="1">
    <citation type="submission" date="2018-05" db="EMBL/GenBank/DDBJ databases">
        <title>Luteimonas pekinense sp. nov., isolated from human Meibomian gland secretions, Beijing, China.</title>
        <authorList>
            <person name="Wen T."/>
            <person name="Bai H."/>
            <person name="Lv H."/>
        </authorList>
    </citation>
    <scope>NUCLEOTIDE SEQUENCE [LARGE SCALE GENOMIC DNA]</scope>
    <source>
        <strain evidence="10">83-4</strain>
    </source>
</reference>
<dbReference type="OrthoDB" id="9791874at2"/>
<keyword evidence="10" id="KW-1185">Reference proteome</keyword>
<evidence type="ECO:0000256" key="3">
    <source>
        <dbReference type="ARBA" id="ARBA00022475"/>
    </source>
</evidence>
<sequence>MDSLITLLDLIGTFVFALSGAVLAARARLDLFGVLVCAFATASAGGIARDVLIGAIPPAALSNWRYAGIWLVAGGLGFFWSGRIERFGQPVRILDAMGLAVFAVTGAAKALDAGISPWMAPALGVLSGVGGGMLRDMLLNQVPLVLRSELYAVAALTGAGVVALGHVLGWPLQPTLVAGALACFALRIAALRYGWHLPRALQGREAGRD</sequence>
<evidence type="ECO:0000256" key="7">
    <source>
        <dbReference type="SAM" id="Phobius"/>
    </source>
</evidence>
<evidence type="ECO:0000256" key="2">
    <source>
        <dbReference type="ARBA" id="ARBA00008193"/>
    </source>
</evidence>
<name>A0A344J4Y7_9GAMM</name>
<comment type="similarity">
    <text evidence="2">Belongs to the UPF0126 family.</text>
</comment>
<evidence type="ECO:0000256" key="5">
    <source>
        <dbReference type="ARBA" id="ARBA00022989"/>
    </source>
</evidence>
<gene>
    <name evidence="9" type="ORF">DCD74_04760</name>
</gene>
<evidence type="ECO:0000313" key="9">
    <source>
        <dbReference type="EMBL" id="AXA84097.1"/>
    </source>
</evidence>
<evidence type="ECO:0000313" key="10">
    <source>
        <dbReference type="Proteomes" id="UP000251842"/>
    </source>
</evidence>
<dbReference type="Proteomes" id="UP000251842">
    <property type="component" value="Chromosome"/>
</dbReference>